<feature type="region of interest" description="Disordered" evidence="4">
    <location>
        <begin position="531"/>
        <end position="561"/>
    </location>
</feature>
<dbReference type="AlphaFoldDB" id="G0UZX5"/>
<dbReference type="InterPro" id="IPR027417">
    <property type="entry name" value="P-loop_NTPase"/>
</dbReference>
<organism evidence="5">
    <name type="scientific">Trypanosoma congolense (strain IL3000)</name>
    <dbReference type="NCBI Taxonomy" id="1068625"/>
    <lineage>
        <taxon>Eukaryota</taxon>
        <taxon>Discoba</taxon>
        <taxon>Euglenozoa</taxon>
        <taxon>Kinetoplastea</taxon>
        <taxon>Metakinetoplastina</taxon>
        <taxon>Trypanosomatida</taxon>
        <taxon>Trypanosomatidae</taxon>
        <taxon>Trypanosoma</taxon>
        <taxon>Nannomonas</taxon>
    </lineage>
</organism>
<evidence type="ECO:0000256" key="3">
    <source>
        <dbReference type="ARBA" id="ARBA00022777"/>
    </source>
</evidence>
<dbReference type="Gene3D" id="3.40.50.720">
    <property type="entry name" value="NAD(P)-binding Rossmann-like Domain"/>
    <property type="match status" value="1"/>
</dbReference>
<evidence type="ECO:0000256" key="1">
    <source>
        <dbReference type="ARBA" id="ARBA00022679"/>
    </source>
</evidence>
<dbReference type="SUPFAM" id="SSF51735">
    <property type="entry name" value="NAD(P)-binding Rossmann-fold domains"/>
    <property type="match status" value="1"/>
</dbReference>
<dbReference type="Gene3D" id="3.40.50.300">
    <property type="entry name" value="P-loop containing nucleotide triphosphate hydrolases"/>
    <property type="match status" value="2"/>
</dbReference>
<keyword evidence="2" id="KW-0547">Nucleotide-binding</keyword>
<proteinExistence type="predicted"/>
<feature type="compositionally biased region" description="Basic and acidic residues" evidence="4">
    <location>
        <begin position="241"/>
        <end position="250"/>
    </location>
</feature>
<dbReference type="VEuPathDB" id="TriTrypDB:TcIL3000.11.3440"/>
<dbReference type="InterPro" id="IPR036291">
    <property type="entry name" value="NAD(P)-bd_dom_sf"/>
</dbReference>
<dbReference type="SUPFAM" id="SSF52540">
    <property type="entry name" value="P-loop containing nucleoside triphosphate hydrolases"/>
    <property type="match status" value="1"/>
</dbReference>
<dbReference type="CDD" id="cd22967">
    <property type="entry name" value="DD_AK7"/>
    <property type="match status" value="1"/>
</dbReference>
<dbReference type="GO" id="GO:0006139">
    <property type="term" value="P:nucleobase-containing compound metabolic process"/>
    <property type="evidence" value="ECO:0007669"/>
    <property type="project" value="InterPro"/>
</dbReference>
<keyword evidence="3" id="KW-0418">Kinase</keyword>
<accession>G0UZX5</accession>
<dbReference type="InterPro" id="IPR007858">
    <property type="entry name" value="Dpy-30_motif"/>
</dbReference>
<reference evidence="5" key="1">
    <citation type="journal article" date="2012" name="Proc. Natl. Acad. Sci. U.S.A.">
        <title>Antigenic diversity is generated by distinct evolutionary mechanisms in African trypanosome species.</title>
        <authorList>
            <person name="Jackson A.P."/>
            <person name="Berry A."/>
            <person name="Aslett M."/>
            <person name="Allison H.C."/>
            <person name="Burton P."/>
            <person name="Vavrova-Anderson J."/>
            <person name="Brown R."/>
            <person name="Browne H."/>
            <person name="Corton N."/>
            <person name="Hauser H."/>
            <person name="Gamble J."/>
            <person name="Gilderthorp R."/>
            <person name="Marcello L."/>
            <person name="McQuillan J."/>
            <person name="Otto T.D."/>
            <person name="Quail M.A."/>
            <person name="Sanders M.J."/>
            <person name="van Tonder A."/>
            <person name="Ginger M.L."/>
            <person name="Field M.C."/>
            <person name="Barry J.D."/>
            <person name="Hertz-Fowler C."/>
            <person name="Berriman M."/>
        </authorList>
    </citation>
    <scope>NUCLEOTIDE SEQUENCE</scope>
    <source>
        <strain evidence="5">IL3000</strain>
    </source>
</reference>
<protein>
    <recommendedName>
        <fullName evidence="6">Adenylate kinase</fullName>
    </recommendedName>
</protein>
<feature type="region of interest" description="Disordered" evidence="4">
    <location>
        <begin position="195"/>
        <end position="251"/>
    </location>
</feature>
<sequence length="1018" mass="116219">MSTGESTCLFSEDSMSRRTNDVLIMYTDTYFGRRMLKQFQNRKDRAGMRYRVYACMWNEDSVEDFPDRCSRLSLQPLLPPCAPPQNIGRTSSLPSEIVGLTAASVESSPQARGDRNEAPSSHLFTFWRRNVKVLRQAVLAADLIVVELRYAQDVFDVMHLLTTKILRKPKRLVLISSLLTWYATPPLQHIAVDETSVQSDSVDNEEEEEVNVPKEEVSRPMDPDEVEALLGPLEVGEEDNDTSRTEKDGSADELELLTEDQYNRRIPHAKYINWREAERVVASANSEERHLHTCVVFAGLSYGEGEDALQPLFRQVWSRGESGLPIYGAGLQIVPTVHIRDLVTFAWRLLEAEAPPASRYVFAVDNSNVSWRRMVMALNRAFGGEKTFYIPPAQYVLHKNVELFTMNLRVENNTMNEIMKEEDWVAKTGFIDCINKVAYEFIESHGLQPVRVVLLGPPLSGKTFLSQILAERHYHLPTFTIEKVREEYKQHIDMLKKRLELFRTCLYRREKLRREEAKKYAFLRPRKKVEEENKEYEEEREENHNEGKTSPQLDEPLTPNGDLGEECTRVVRCQTNVLEDDIDGAAVSFDLTEEELQEVEALVEEWYQSTERAAQIRDTIAAMERVLSMRVRVLPPSSTELPAMANPKKRKETLKQKRAVKGNKKAAGEGEEQNATLQESAPLQDKALALMMRWRLAQADCCNKGYVLDGFPETVDQARLIFGHAPLDIPDANEDTLISLPSGAGTHGKMVAMHESATMSTNVPPQGVEECDEHRLPDYVFALTAPENYLLDRLNALSRASGEVGSAEEKRLGRFDRALMIYHQQYTDTEYSLPNYFETARTVEKVLTPGGRTPKVVAVDVGDQPLLQPPPPESEFAVREPIPLEKLLCQHIGPSHTLGPSPKEVFEEEVRARKLEEEERQKQMRAITEQYERELRECKLESDKRTVTENVRRAIDMADREALEKRKIPLQMYLNSNIMPLLSRGLMEVCKTRPADPVDFLAGWLVRHNPHDDSCFDL</sequence>
<dbReference type="PANTHER" id="PTHR23359">
    <property type="entry name" value="NUCLEOTIDE KINASE"/>
    <property type="match status" value="1"/>
</dbReference>
<dbReference type="EMBL" id="HE575324">
    <property type="protein sequence ID" value="CCC94944.1"/>
    <property type="molecule type" value="Genomic_DNA"/>
</dbReference>
<dbReference type="InterPro" id="IPR047499">
    <property type="entry name" value="DD_AK7"/>
</dbReference>
<keyword evidence="1" id="KW-0808">Transferase</keyword>
<evidence type="ECO:0008006" key="6">
    <source>
        <dbReference type="Google" id="ProtNLM"/>
    </source>
</evidence>
<dbReference type="GO" id="GO:0005524">
    <property type="term" value="F:ATP binding"/>
    <property type="evidence" value="ECO:0007669"/>
    <property type="project" value="InterPro"/>
</dbReference>
<feature type="compositionally biased region" description="Basic and acidic residues" evidence="4">
    <location>
        <begin position="211"/>
        <end position="222"/>
    </location>
</feature>
<gene>
    <name evidence="5" type="ORF">TCIL3000_11_3440</name>
</gene>
<evidence type="ECO:0000256" key="2">
    <source>
        <dbReference type="ARBA" id="ARBA00022741"/>
    </source>
</evidence>
<evidence type="ECO:0000313" key="5">
    <source>
        <dbReference type="EMBL" id="CCC94944.1"/>
    </source>
</evidence>
<dbReference type="InterPro" id="IPR000850">
    <property type="entry name" value="Adenylat/UMP-CMP_kin"/>
</dbReference>
<dbReference type="GO" id="GO:0019205">
    <property type="term" value="F:nucleobase-containing compound kinase activity"/>
    <property type="evidence" value="ECO:0007669"/>
    <property type="project" value="InterPro"/>
</dbReference>
<name>G0UZX5_TRYCI</name>
<dbReference type="Gene3D" id="1.20.890.10">
    <property type="entry name" value="cAMP-dependent protein kinase regulatory subunit, dimerization-anchoring domain"/>
    <property type="match status" value="1"/>
</dbReference>
<feature type="region of interest" description="Disordered" evidence="4">
    <location>
        <begin position="638"/>
        <end position="679"/>
    </location>
</feature>
<dbReference type="Pfam" id="PF05186">
    <property type="entry name" value="Dpy-30"/>
    <property type="match status" value="1"/>
</dbReference>
<evidence type="ECO:0000256" key="4">
    <source>
        <dbReference type="SAM" id="MobiDB-lite"/>
    </source>
</evidence>
<feature type="compositionally biased region" description="Basic residues" evidence="4">
    <location>
        <begin position="647"/>
        <end position="664"/>
    </location>
</feature>